<evidence type="ECO:0000256" key="1">
    <source>
        <dbReference type="ARBA" id="ARBA00023015"/>
    </source>
</evidence>
<dbReference type="Pfam" id="PF12833">
    <property type="entry name" value="HTH_18"/>
    <property type="match status" value="1"/>
</dbReference>
<comment type="caution">
    <text evidence="5">The sequence shown here is derived from an EMBL/GenBank/DDBJ whole genome shotgun (WGS) entry which is preliminary data.</text>
</comment>
<evidence type="ECO:0000313" key="6">
    <source>
        <dbReference type="Proteomes" id="UP000324611"/>
    </source>
</evidence>
<dbReference type="GO" id="GO:0003700">
    <property type="term" value="F:DNA-binding transcription factor activity"/>
    <property type="evidence" value="ECO:0007669"/>
    <property type="project" value="InterPro"/>
</dbReference>
<accession>A0A5B2VNA2</accession>
<proteinExistence type="predicted"/>
<dbReference type="Proteomes" id="UP000324611">
    <property type="component" value="Unassembled WGS sequence"/>
</dbReference>
<evidence type="ECO:0000313" key="5">
    <source>
        <dbReference type="EMBL" id="KAA2239792.1"/>
    </source>
</evidence>
<evidence type="ECO:0000256" key="2">
    <source>
        <dbReference type="ARBA" id="ARBA00023125"/>
    </source>
</evidence>
<keyword evidence="6" id="KW-1185">Reference proteome</keyword>
<evidence type="ECO:0000256" key="3">
    <source>
        <dbReference type="ARBA" id="ARBA00023163"/>
    </source>
</evidence>
<keyword evidence="3" id="KW-0804">Transcription</keyword>
<dbReference type="Gene3D" id="1.10.10.60">
    <property type="entry name" value="Homeodomain-like"/>
    <property type="match status" value="1"/>
</dbReference>
<dbReference type="SUPFAM" id="SSF46689">
    <property type="entry name" value="Homeodomain-like"/>
    <property type="match status" value="1"/>
</dbReference>
<organism evidence="5 6">
    <name type="scientific">Chitinophaga agrisoli</name>
    <dbReference type="NCBI Taxonomy" id="2607653"/>
    <lineage>
        <taxon>Bacteria</taxon>
        <taxon>Pseudomonadati</taxon>
        <taxon>Bacteroidota</taxon>
        <taxon>Chitinophagia</taxon>
        <taxon>Chitinophagales</taxon>
        <taxon>Chitinophagaceae</taxon>
        <taxon>Chitinophaga</taxon>
    </lineage>
</organism>
<reference evidence="5 6" key="2">
    <citation type="submission" date="2019-09" db="EMBL/GenBank/DDBJ databases">
        <authorList>
            <person name="Jin C."/>
        </authorList>
    </citation>
    <scope>NUCLEOTIDE SEQUENCE [LARGE SCALE GENOMIC DNA]</scope>
    <source>
        <strain evidence="5 6">BN140078</strain>
    </source>
</reference>
<dbReference type="PROSITE" id="PS01124">
    <property type="entry name" value="HTH_ARAC_FAMILY_2"/>
    <property type="match status" value="1"/>
</dbReference>
<dbReference type="GO" id="GO:0043565">
    <property type="term" value="F:sequence-specific DNA binding"/>
    <property type="evidence" value="ECO:0007669"/>
    <property type="project" value="InterPro"/>
</dbReference>
<keyword evidence="1" id="KW-0805">Transcription regulation</keyword>
<feature type="domain" description="HTH araC/xylS-type" evidence="4">
    <location>
        <begin position="207"/>
        <end position="305"/>
    </location>
</feature>
<dbReference type="PANTHER" id="PTHR43280:SF32">
    <property type="entry name" value="TRANSCRIPTIONAL REGULATORY PROTEIN"/>
    <property type="match status" value="1"/>
</dbReference>
<keyword evidence="2" id="KW-0238">DNA-binding</keyword>
<sequence>MNKEAVRLDISNTIRYYLPSRKQWKGFGEDDTMCALPAGDFAILSQEGGLKRGAPIKTDHFALVLCMRGRCQKTAGPFTFEVTPHTIHIITPRDFHSFEDASDDLLLYMILFKKDFIANTFIKDHIVDSLLELNPAYPPLYHLDEQEFAAVLELFTKIEREYQHARPHYLQMVRLLVVELLYEVDRAQGKTLLQPVRHAGRPFQLTTAFRKLVEEHFLTIRTVQQYADLLHVTAKHLSEQVKHETGETALHVIHKRIYLEAQYLLSTAAYSVKEIADQLNFDTSSHFSRFFKHFAGVRPTQFRGDAVAV</sequence>
<dbReference type="EMBL" id="VUOC01000004">
    <property type="protein sequence ID" value="KAA2239792.1"/>
    <property type="molecule type" value="Genomic_DNA"/>
</dbReference>
<dbReference type="RefSeq" id="WP_149840969.1">
    <property type="nucleotide sequence ID" value="NZ_VUOC01000004.1"/>
</dbReference>
<dbReference type="SMART" id="SM00342">
    <property type="entry name" value="HTH_ARAC"/>
    <property type="match status" value="1"/>
</dbReference>
<reference evidence="5 6" key="1">
    <citation type="submission" date="2019-09" db="EMBL/GenBank/DDBJ databases">
        <title>Chitinophaga ginsengihumi sp. nov., isolated from soil of ginseng rhizosphere.</title>
        <authorList>
            <person name="Lee J."/>
        </authorList>
    </citation>
    <scope>NUCLEOTIDE SEQUENCE [LARGE SCALE GENOMIC DNA]</scope>
    <source>
        <strain evidence="5 6">BN140078</strain>
    </source>
</reference>
<dbReference type="InterPro" id="IPR018060">
    <property type="entry name" value="HTH_AraC"/>
</dbReference>
<dbReference type="PANTHER" id="PTHR43280">
    <property type="entry name" value="ARAC-FAMILY TRANSCRIPTIONAL REGULATOR"/>
    <property type="match status" value="1"/>
</dbReference>
<dbReference type="InterPro" id="IPR037923">
    <property type="entry name" value="HTH-like"/>
</dbReference>
<dbReference type="InterPro" id="IPR009057">
    <property type="entry name" value="Homeodomain-like_sf"/>
</dbReference>
<dbReference type="AlphaFoldDB" id="A0A5B2VNA2"/>
<protein>
    <submittedName>
        <fullName evidence="5">AraC family transcriptional regulator</fullName>
    </submittedName>
</protein>
<dbReference type="SUPFAM" id="SSF51215">
    <property type="entry name" value="Regulatory protein AraC"/>
    <property type="match status" value="1"/>
</dbReference>
<name>A0A5B2VNA2_9BACT</name>
<gene>
    <name evidence="5" type="ORF">F0L74_26750</name>
</gene>
<evidence type="ECO:0000259" key="4">
    <source>
        <dbReference type="PROSITE" id="PS01124"/>
    </source>
</evidence>